<gene>
    <name evidence="1" type="ORF">RHMOL_Rhmol01G0282700</name>
</gene>
<accession>A0ACC0Q624</accession>
<reference evidence="1" key="1">
    <citation type="submission" date="2022-02" db="EMBL/GenBank/DDBJ databases">
        <title>Plant Genome Project.</title>
        <authorList>
            <person name="Zhang R.-G."/>
        </authorList>
    </citation>
    <scope>NUCLEOTIDE SEQUENCE</scope>
    <source>
        <strain evidence="1">AT1</strain>
    </source>
</reference>
<comment type="caution">
    <text evidence="1">The sequence shown here is derived from an EMBL/GenBank/DDBJ whole genome shotgun (WGS) entry which is preliminary data.</text>
</comment>
<organism evidence="1 2">
    <name type="scientific">Rhododendron molle</name>
    <name type="common">Chinese azalea</name>
    <name type="synonym">Azalea mollis</name>
    <dbReference type="NCBI Taxonomy" id="49168"/>
    <lineage>
        <taxon>Eukaryota</taxon>
        <taxon>Viridiplantae</taxon>
        <taxon>Streptophyta</taxon>
        <taxon>Embryophyta</taxon>
        <taxon>Tracheophyta</taxon>
        <taxon>Spermatophyta</taxon>
        <taxon>Magnoliopsida</taxon>
        <taxon>eudicotyledons</taxon>
        <taxon>Gunneridae</taxon>
        <taxon>Pentapetalae</taxon>
        <taxon>asterids</taxon>
        <taxon>Ericales</taxon>
        <taxon>Ericaceae</taxon>
        <taxon>Ericoideae</taxon>
        <taxon>Rhodoreae</taxon>
        <taxon>Rhododendron</taxon>
    </lineage>
</organism>
<sequence length="94" mass="10561">MALLDLSSGFPEVDLLDESEYGYHFSRVSSIYWVIYHSRVRLYPGKSVASAINLPEAAGNDDIAEQDPSLEQCITGEVPGMETEQEFAWDPYQN</sequence>
<evidence type="ECO:0000313" key="1">
    <source>
        <dbReference type="EMBL" id="KAI8573502.1"/>
    </source>
</evidence>
<dbReference type="EMBL" id="CM046388">
    <property type="protein sequence ID" value="KAI8573502.1"/>
    <property type="molecule type" value="Genomic_DNA"/>
</dbReference>
<evidence type="ECO:0000313" key="2">
    <source>
        <dbReference type="Proteomes" id="UP001062846"/>
    </source>
</evidence>
<dbReference type="Proteomes" id="UP001062846">
    <property type="component" value="Chromosome 1"/>
</dbReference>
<proteinExistence type="predicted"/>
<name>A0ACC0Q624_RHOML</name>
<keyword evidence="2" id="KW-1185">Reference proteome</keyword>
<protein>
    <submittedName>
        <fullName evidence="1">Uncharacterized protein</fullName>
    </submittedName>
</protein>